<feature type="region of interest" description="Disordered" evidence="6">
    <location>
        <begin position="77"/>
        <end position="96"/>
    </location>
</feature>
<keyword evidence="4" id="KW-0804">Transcription</keyword>
<comment type="subcellular location">
    <subcellularLocation>
        <location evidence="1">Nucleus</location>
    </subcellularLocation>
</comment>
<evidence type="ECO:0000313" key="7">
    <source>
        <dbReference type="EMBL" id="TKW11959.1"/>
    </source>
</evidence>
<sequence>MGAPESPVVFCSPSPAALPPTSPPSKTPALPPPPPPPPPLRRSHSPLPPPPPPLPPGFFPPGFHPPFLPPPLPPPCAGATASAAPARAFPSSGGGSLSAEGGRFLENLPHALGVSVTAHALGDLAGVPPELLPLKKRVVRYHPYEAAAAIQEMASHHNYGGGFLLDVAPMPTTGARDDDGLRAELLRLRILRPALVLTKQLTFSDRSRDKARLLLPDGLVAPSPLLGMLTAAERRLVFGPGLPVPALDRLGRAYRMSLRRDRKARTYRLTGQWSLFVSRHDMRAGDAVEVRAFRPSAWQARLDKHGEGGLGMALLHRGDAGTDAQGYRWCNRERDAADGLLRIAGSPRLATVAGA</sequence>
<evidence type="ECO:0000256" key="5">
    <source>
        <dbReference type="ARBA" id="ARBA00023242"/>
    </source>
</evidence>
<dbReference type="CDD" id="cd10017">
    <property type="entry name" value="B3_DNA"/>
    <property type="match status" value="1"/>
</dbReference>
<name>A0A4U6UE56_SETVI</name>
<dbReference type="GO" id="GO:0003677">
    <property type="term" value="F:DNA binding"/>
    <property type="evidence" value="ECO:0007669"/>
    <property type="project" value="UniProtKB-KW"/>
</dbReference>
<evidence type="ECO:0000256" key="4">
    <source>
        <dbReference type="ARBA" id="ARBA00023163"/>
    </source>
</evidence>
<dbReference type="PANTHER" id="PTHR34397">
    <property type="entry name" value="OS05G0237600 PROTEIN"/>
    <property type="match status" value="1"/>
</dbReference>
<organism evidence="7 8">
    <name type="scientific">Setaria viridis</name>
    <name type="common">Green bristlegrass</name>
    <name type="synonym">Setaria italica subsp. viridis</name>
    <dbReference type="NCBI Taxonomy" id="4556"/>
    <lineage>
        <taxon>Eukaryota</taxon>
        <taxon>Viridiplantae</taxon>
        <taxon>Streptophyta</taxon>
        <taxon>Embryophyta</taxon>
        <taxon>Tracheophyta</taxon>
        <taxon>Spermatophyta</taxon>
        <taxon>Magnoliopsida</taxon>
        <taxon>Liliopsida</taxon>
        <taxon>Poales</taxon>
        <taxon>Poaceae</taxon>
        <taxon>PACMAD clade</taxon>
        <taxon>Panicoideae</taxon>
        <taxon>Panicodae</taxon>
        <taxon>Paniceae</taxon>
        <taxon>Cenchrinae</taxon>
        <taxon>Setaria</taxon>
    </lineage>
</organism>
<dbReference type="GO" id="GO:0005634">
    <property type="term" value="C:nucleus"/>
    <property type="evidence" value="ECO:0007669"/>
    <property type="project" value="UniProtKB-SubCell"/>
</dbReference>
<feature type="region of interest" description="Disordered" evidence="6">
    <location>
        <begin position="1"/>
        <end position="64"/>
    </location>
</feature>
<evidence type="ECO:0008006" key="9">
    <source>
        <dbReference type="Google" id="ProtNLM"/>
    </source>
</evidence>
<dbReference type="Proteomes" id="UP000298652">
    <property type="component" value="Chromosome 5"/>
</dbReference>
<evidence type="ECO:0000256" key="6">
    <source>
        <dbReference type="SAM" id="MobiDB-lite"/>
    </source>
</evidence>
<dbReference type="Gene3D" id="2.40.330.10">
    <property type="entry name" value="DNA-binding pseudobarrel domain"/>
    <property type="match status" value="1"/>
</dbReference>
<dbReference type="OMA" id="HFRNNHG"/>
<feature type="compositionally biased region" description="Pro residues" evidence="6">
    <location>
        <begin position="16"/>
        <end position="64"/>
    </location>
</feature>
<evidence type="ECO:0000256" key="2">
    <source>
        <dbReference type="ARBA" id="ARBA00023015"/>
    </source>
</evidence>
<protein>
    <recommendedName>
        <fullName evidence="9">TF-B3 domain-containing protein</fullName>
    </recommendedName>
</protein>
<keyword evidence="8" id="KW-1185">Reference proteome</keyword>
<evidence type="ECO:0000313" key="8">
    <source>
        <dbReference type="Proteomes" id="UP000298652"/>
    </source>
</evidence>
<evidence type="ECO:0000256" key="3">
    <source>
        <dbReference type="ARBA" id="ARBA00023125"/>
    </source>
</evidence>
<reference evidence="7" key="1">
    <citation type="submission" date="2019-03" db="EMBL/GenBank/DDBJ databases">
        <title>WGS assembly of Setaria viridis.</title>
        <authorList>
            <person name="Huang P."/>
            <person name="Jenkins J."/>
            <person name="Grimwood J."/>
            <person name="Barry K."/>
            <person name="Healey A."/>
            <person name="Mamidi S."/>
            <person name="Sreedasyam A."/>
            <person name="Shu S."/>
            <person name="Feldman M."/>
            <person name="Wu J."/>
            <person name="Yu Y."/>
            <person name="Chen C."/>
            <person name="Johnson J."/>
            <person name="Rokhsar D."/>
            <person name="Baxter I."/>
            <person name="Schmutz J."/>
            <person name="Brutnell T."/>
            <person name="Kellogg E."/>
        </authorList>
    </citation>
    <scope>NUCLEOTIDE SEQUENCE [LARGE SCALE GENOMIC DNA]</scope>
</reference>
<gene>
    <name evidence="7" type="ORF">SEVIR_5G006100v2</name>
</gene>
<dbReference type="Gramene" id="TKW11959">
    <property type="protein sequence ID" value="TKW11959"/>
    <property type="gene ID" value="SEVIR_5G006100v2"/>
</dbReference>
<dbReference type="InterPro" id="IPR015300">
    <property type="entry name" value="DNA-bd_pseudobarrel_sf"/>
</dbReference>
<keyword evidence="3" id="KW-0238">DNA-binding</keyword>
<proteinExistence type="predicted"/>
<dbReference type="InterPro" id="IPR003340">
    <property type="entry name" value="B3_DNA-bd"/>
</dbReference>
<dbReference type="PANTHER" id="PTHR34397:SF5">
    <property type="entry name" value="TF-B3 DOMAIN-CONTAINING PROTEIN"/>
    <property type="match status" value="1"/>
</dbReference>
<keyword evidence="5" id="KW-0539">Nucleus</keyword>
<keyword evidence="2" id="KW-0805">Transcription regulation</keyword>
<dbReference type="EMBL" id="CM016556">
    <property type="protein sequence ID" value="TKW11959.1"/>
    <property type="molecule type" value="Genomic_DNA"/>
</dbReference>
<evidence type="ECO:0000256" key="1">
    <source>
        <dbReference type="ARBA" id="ARBA00004123"/>
    </source>
</evidence>
<accession>A0A4U6UE56</accession>
<dbReference type="AlphaFoldDB" id="A0A4U6UE56"/>
<dbReference type="SUPFAM" id="SSF101936">
    <property type="entry name" value="DNA-binding pseudobarrel domain"/>
    <property type="match status" value="1"/>
</dbReference>